<dbReference type="PROSITE" id="PS50835">
    <property type="entry name" value="IG_LIKE"/>
    <property type="match status" value="1"/>
</dbReference>
<dbReference type="PANTHER" id="PTHR24100">
    <property type="entry name" value="BUTYROPHILIN"/>
    <property type="match status" value="1"/>
</dbReference>
<sequence length="233" mass="26401">TIKNAGLLSYICFMFKTLKSFSEQCEVVGPAEPVFAVAGEDAILPCSVKPSISVVDMRVEWFRLDLKDSQPVHLYEDHDDRNTDQIQSYRGRTKLIHQELQRGDASLKLSSVRVSDEGLYKCFIQSRSWHDDATVNVRVEAVGRPPGWYPEPDLEWLDGDGVNSQIHCRVKVRHHMLEALIISSSKLTLFVIAGILIAVFVHKNGGKMLVFLLFYLCKYSSGNIQAKQERCEN</sequence>
<dbReference type="InterPro" id="IPR050504">
    <property type="entry name" value="IgSF_BTN/MOG"/>
</dbReference>
<dbReference type="AlphaFoldDB" id="A0A672N4A7"/>
<comment type="subcellular location">
    <subcellularLocation>
        <location evidence="1">Membrane</location>
    </subcellularLocation>
</comment>
<dbReference type="InterPro" id="IPR013783">
    <property type="entry name" value="Ig-like_fold"/>
</dbReference>
<dbReference type="SUPFAM" id="SSF48726">
    <property type="entry name" value="Immunoglobulin"/>
    <property type="match status" value="1"/>
</dbReference>
<dbReference type="GO" id="GO:0009897">
    <property type="term" value="C:external side of plasma membrane"/>
    <property type="evidence" value="ECO:0007669"/>
    <property type="project" value="TreeGrafter"/>
</dbReference>
<evidence type="ECO:0000313" key="10">
    <source>
        <dbReference type="Proteomes" id="UP000472262"/>
    </source>
</evidence>
<keyword evidence="3 7" id="KW-0472">Membrane</keyword>
<reference evidence="9" key="1">
    <citation type="submission" date="2025-08" db="UniProtKB">
        <authorList>
            <consortium name="Ensembl"/>
        </authorList>
    </citation>
    <scope>IDENTIFICATION</scope>
</reference>
<keyword evidence="4" id="KW-1015">Disulfide bond</keyword>
<feature type="domain" description="Ig-like" evidence="8">
    <location>
        <begin position="39"/>
        <end position="136"/>
    </location>
</feature>
<dbReference type="PANTHER" id="PTHR24100:SF151">
    <property type="entry name" value="ICOS LIGAND"/>
    <property type="match status" value="1"/>
</dbReference>
<evidence type="ECO:0000256" key="6">
    <source>
        <dbReference type="ARBA" id="ARBA00023319"/>
    </source>
</evidence>
<evidence type="ECO:0000256" key="1">
    <source>
        <dbReference type="ARBA" id="ARBA00004370"/>
    </source>
</evidence>
<dbReference type="GO" id="GO:0001817">
    <property type="term" value="P:regulation of cytokine production"/>
    <property type="evidence" value="ECO:0007669"/>
    <property type="project" value="TreeGrafter"/>
</dbReference>
<dbReference type="InterPro" id="IPR003599">
    <property type="entry name" value="Ig_sub"/>
</dbReference>
<keyword evidence="7" id="KW-1133">Transmembrane helix</keyword>
<dbReference type="SMART" id="SM00406">
    <property type="entry name" value="IGv"/>
    <property type="match status" value="1"/>
</dbReference>
<dbReference type="GO" id="GO:1903037">
    <property type="term" value="P:regulation of leukocyte cell-cell adhesion"/>
    <property type="evidence" value="ECO:0007669"/>
    <property type="project" value="UniProtKB-ARBA"/>
</dbReference>
<dbReference type="SMART" id="SM00409">
    <property type="entry name" value="IG"/>
    <property type="match status" value="1"/>
</dbReference>
<keyword evidence="5" id="KW-0325">Glycoprotein</keyword>
<evidence type="ECO:0000256" key="3">
    <source>
        <dbReference type="ARBA" id="ARBA00023136"/>
    </source>
</evidence>
<dbReference type="Ensembl" id="ENSSGRT00000047770.1">
    <property type="protein sequence ID" value="ENSSGRP00000044626.1"/>
    <property type="gene ID" value="ENSSGRG00000023994.1"/>
</dbReference>
<accession>A0A672N4A7</accession>
<dbReference type="InterPro" id="IPR007110">
    <property type="entry name" value="Ig-like_dom"/>
</dbReference>
<keyword evidence="7" id="KW-0812">Transmembrane</keyword>
<dbReference type="FunFam" id="2.60.40.10:FF:000142">
    <property type="entry name" value="V-set domain-containing T-cell activation inhibitor 1"/>
    <property type="match status" value="1"/>
</dbReference>
<dbReference type="GO" id="GO:0050863">
    <property type="term" value="P:regulation of T cell activation"/>
    <property type="evidence" value="ECO:0007669"/>
    <property type="project" value="UniProtKB-ARBA"/>
</dbReference>
<evidence type="ECO:0000259" key="8">
    <source>
        <dbReference type="PROSITE" id="PS50835"/>
    </source>
</evidence>
<dbReference type="Proteomes" id="UP000472262">
    <property type="component" value="Unassembled WGS sequence"/>
</dbReference>
<evidence type="ECO:0000313" key="9">
    <source>
        <dbReference type="Ensembl" id="ENSSGRP00000044626.1"/>
    </source>
</evidence>
<keyword evidence="2" id="KW-0732">Signal</keyword>
<name>A0A672N4A7_SINGR</name>
<dbReference type="GO" id="GO:0005102">
    <property type="term" value="F:signaling receptor binding"/>
    <property type="evidence" value="ECO:0007669"/>
    <property type="project" value="TreeGrafter"/>
</dbReference>
<keyword evidence="10" id="KW-1185">Reference proteome</keyword>
<keyword evidence="6" id="KW-0393">Immunoglobulin domain</keyword>
<evidence type="ECO:0000256" key="5">
    <source>
        <dbReference type="ARBA" id="ARBA00023180"/>
    </source>
</evidence>
<dbReference type="InterPro" id="IPR036179">
    <property type="entry name" value="Ig-like_dom_sf"/>
</dbReference>
<proteinExistence type="predicted"/>
<organism evidence="9 10">
    <name type="scientific">Sinocyclocheilus grahami</name>
    <name type="common">Dianchi golden-line fish</name>
    <name type="synonym">Barbus grahami</name>
    <dbReference type="NCBI Taxonomy" id="75366"/>
    <lineage>
        <taxon>Eukaryota</taxon>
        <taxon>Metazoa</taxon>
        <taxon>Chordata</taxon>
        <taxon>Craniata</taxon>
        <taxon>Vertebrata</taxon>
        <taxon>Euteleostomi</taxon>
        <taxon>Actinopterygii</taxon>
        <taxon>Neopterygii</taxon>
        <taxon>Teleostei</taxon>
        <taxon>Ostariophysi</taxon>
        <taxon>Cypriniformes</taxon>
        <taxon>Cyprinidae</taxon>
        <taxon>Cyprininae</taxon>
        <taxon>Sinocyclocheilus</taxon>
    </lineage>
</organism>
<feature type="transmembrane region" description="Helical" evidence="7">
    <location>
        <begin position="179"/>
        <end position="201"/>
    </location>
</feature>
<dbReference type="Pfam" id="PF07686">
    <property type="entry name" value="V-set"/>
    <property type="match status" value="1"/>
</dbReference>
<dbReference type="Gene3D" id="2.60.40.10">
    <property type="entry name" value="Immunoglobulins"/>
    <property type="match status" value="1"/>
</dbReference>
<dbReference type="InterPro" id="IPR013106">
    <property type="entry name" value="Ig_V-set"/>
</dbReference>
<reference evidence="9" key="2">
    <citation type="submission" date="2025-09" db="UniProtKB">
        <authorList>
            <consortium name="Ensembl"/>
        </authorList>
    </citation>
    <scope>IDENTIFICATION</scope>
</reference>
<evidence type="ECO:0000256" key="4">
    <source>
        <dbReference type="ARBA" id="ARBA00023157"/>
    </source>
</evidence>
<evidence type="ECO:0000256" key="7">
    <source>
        <dbReference type="SAM" id="Phobius"/>
    </source>
</evidence>
<dbReference type="GO" id="GO:0050852">
    <property type="term" value="P:T cell receptor signaling pathway"/>
    <property type="evidence" value="ECO:0007669"/>
    <property type="project" value="TreeGrafter"/>
</dbReference>
<protein>
    <recommendedName>
        <fullName evidence="8">Ig-like domain-containing protein</fullName>
    </recommendedName>
</protein>
<evidence type="ECO:0000256" key="2">
    <source>
        <dbReference type="ARBA" id="ARBA00022729"/>
    </source>
</evidence>